<evidence type="ECO:0000313" key="12">
    <source>
        <dbReference type="EMBL" id="MCS3677872.1"/>
    </source>
</evidence>
<evidence type="ECO:0000256" key="3">
    <source>
        <dbReference type="ARBA" id="ARBA00017473"/>
    </source>
</evidence>
<evidence type="ECO:0000256" key="5">
    <source>
        <dbReference type="ARBA" id="ARBA00022741"/>
    </source>
</evidence>
<dbReference type="InterPro" id="IPR004424">
    <property type="entry name" value="IspE"/>
</dbReference>
<accession>A0A9X2PW31</accession>
<evidence type="ECO:0000259" key="11">
    <source>
        <dbReference type="Pfam" id="PF08544"/>
    </source>
</evidence>
<evidence type="ECO:0000256" key="6">
    <source>
        <dbReference type="ARBA" id="ARBA00022777"/>
    </source>
</evidence>
<dbReference type="Pfam" id="PF00288">
    <property type="entry name" value="GHMP_kinases_N"/>
    <property type="match status" value="1"/>
</dbReference>
<dbReference type="EC" id="2.7.1.148" evidence="2 9"/>
<dbReference type="AlphaFoldDB" id="A0A9X2PW31"/>
<protein>
    <recommendedName>
        <fullName evidence="3 9">4-diphosphocytidyl-2-C-methyl-D-erythritol kinase</fullName>
        <shortName evidence="9">CMK</shortName>
        <ecNumber evidence="2 9">2.7.1.148</ecNumber>
    </recommendedName>
    <alternativeName>
        <fullName evidence="8 9">4-(cytidine-5'-diphospho)-2-C-methyl-D-erythritol kinase</fullName>
    </alternativeName>
</protein>
<dbReference type="InterPro" id="IPR013750">
    <property type="entry name" value="GHMP_kinase_C_dom"/>
</dbReference>
<evidence type="ECO:0000256" key="1">
    <source>
        <dbReference type="ARBA" id="ARBA00009684"/>
    </source>
</evidence>
<feature type="active site" evidence="9">
    <location>
        <position position="134"/>
    </location>
</feature>
<evidence type="ECO:0000256" key="4">
    <source>
        <dbReference type="ARBA" id="ARBA00022679"/>
    </source>
</evidence>
<keyword evidence="6 9" id="KW-0418">Kinase</keyword>
<dbReference type="PIRSF" id="PIRSF010376">
    <property type="entry name" value="IspE"/>
    <property type="match status" value="1"/>
</dbReference>
<keyword evidence="9" id="KW-0414">Isoprene biosynthesis</keyword>
<keyword evidence="5 9" id="KW-0547">Nucleotide-binding</keyword>
<sequence length="284" mass="30222">MPLAQDAPAKINLGLHVLRRRPDGYHDIETVLHRIDWADTITATPADTLSLTCSDPSLPTDRDNLCLQAAHRLASACDVPAGADLHLEKRVPYGAGLGSGSSDAAATLRLLARLWDVDPTSETLQEIGRTIGADVPFFLQDAPAAYATGRGDTLSPLSKDGASYRLPFSLLIAVPSAEIATPWAYDRVTPAEANRPDLRRLVLSNDLSRWDEALTNDFAPPVTTAIPAVDAARTALRATNAACVSLSGSGSAVYGLFEETAAARAALQSLKPRDLRTHLMPAPN</sequence>
<evidence type="ECO:0000256" key="8">
    <source>
        <dbReference type="ARBA" id="ARBA00032554"/>
    </source>
</evidence>
<comment type="similarity">
    <text evidence="1 9">Belongs to the GHMP kinase family. IspE subfamily.</text>
</comment>
<dbReference type="Pfam" id="PF08544">
    <property type="entry name" value="GHMP_kinases_C"/>
    <property type="match status" value="1"/>
</dbReference>
<dbReference type="GO" id="GO:0016114">
    <property type="term" value="P:terpenoid biosynthetic process"/>
    <property type="evidence" value="ECO:0007669"/>
    <property type="project" value="UniProtKB-UniRule"/>
</dbReference>
<feature type="active site" evidence="9">
    <location>
        <position position="10"/>
    </location>
</feature>
<evidence type="ECO:0000256" key="2">
    <source>
        <dbReference type="ARBA" id="ARBA00012052"/>
    </source>
</evidence>
<dbReference type="EMBL" id="JANUAU010000005">
    <property type="protein sequence ID" value="MCS3677872.1"/>
    <property type="molecule type" value="Genomic_DNA"/>
</dbReference>
<keyword evidence="7 9" id="KW-0067">ATP-binding</keyword>
<dbReference type="RefSeq" id="WP_259080304.1">
    <property type="nucleotide sequence ID" value="NZ_JANUAU010000005.1"/>
</dbReference>
<dbReference type="NCBIfam" id="TIGR00154">
    <property type="entry name" value="ispE"/>
    <property type="match status" value="1"/>
</dbReference>
<dbReference type="PANTHER" id="PTHR43527">
    <property type="entry name" value="4-DIPHOSPHOCYTIDYL-2-C-METHYL-D-ERYTHRITOL KINASE, CHLOROPLASTIC"/>
    <property type="match status" value="1"/>
</dbReference>
<dbReference type="GO" id="GO:0005524">
    <property type="term" value="F:ATP binding"/>
    <property type="evidence" value="ECO:0007669"/>
    <property type="project" value="UniProtKB-UniRule"/>
</dbReference>
<dbReference type="InterPro" id="IPR036554">
    <property type="entry name" value="GHMP_kinase_C_sf"/>
</dbReference>
<dbReference type="SUPFAM" id="SSF55060">
    <property type="entry name" value="GHMP Kinase, C-terminal domain"/>
    <property type="match status" value="1"/>
</dbReference>
<feature type="binding site" evidence="9">
    <location>
        <begin position="92"/>
        <end position="102"/>
    </location>
    <ligand>
        <name>ATP</name>
        <dbReference type="ChEBI" id="CHEBI:30616"/>
    </ligand>
</feature>
<evidence type="ECO:0000256" key="9">
    <source>
        <dbReference type="HAMAP-Rule" id="MF_00061"/>
    </source>
</evidence>
<dbReference type="Proteomes" id="UP001155027">
    <property type="component" value="Unassembled WGS sequence"/>
</dbReference>
<comment type="pathway">
    <text evidence="9">Isoprenoid biosynthesis; isopentenyl diphosphate biosynthesis via DXP pathway; isopentenyl diphosphate from 1-deoxy-D-xylulose 5-phosphate: step 3/6.</text>
</comment>
<dbReference type="InterPro" id="IPR006204">
    <property type="entry name" value="GHMP_kinase_N_dom"/>
</dbReference>
<dbReference type="HAMAP" id="MF_00061">
    <property type="entry name" value="IspE"/>
    <property type="match status" value="1"/>
</dbReference>
<name>A0A9X2PW31_9BACT</name>
<keyword evidence="4 9" id="KW-0808">Transferase</keyword>
<dbReference type="Gene3D" id="3.30.70.890">
    <property type="entry name" value="GHMP kinase, C-terminal domain"/>
    <property type="match status" value="1"/>
</dbReference>
<comment type="catalytic activity">
    <reaction evidence="9">
        <text>4-CDP-2-C-methyl-D-erythritol + ATP = 4-CDP-2-C-methyl-D-erythritol 2-phosphate + ADP + H(+)</text>
        <dbReference type="Rhea" id="RHEA:18437"/>
        <dbReference type="ChEBI" id="CHEBI:15378"/>
        <dbReference type="ChEBI" id="CHEBI:30616"/>
        <dbReference type="ChEBI" id="CHEBI:57823"/>
        <dbReference type="ChEBI" id="CHEBI:57919"/>
        <dbReference type="ChEBI" id="CHEBI:456216"/>
        <dbReference type="EC" id="2.7.1.148"/>
    </reaction>
</comment>
<proteinExistence type="inferred from homology"/>
<evidence type="ECO:0000313" key="13">
    <source>
        <dbReference type="Proteomes" id="UP001155027"/>
    </source>
</evidence>
<gene>
    <name evidence="9" type="primary">ispE</name>
    <name evidence="12" type="ORF">GGP71_001800</name>
</gene>
<comment type="caution">
    <text evidence="12">The sequence shown here is derived from an EMBL/GenBank/DDBJ whole genome shotgun (WGS) entry which is preliminary data.</text>
</comment>
<organism evidence="12 13">
    <name type="scientific">Salinibacter ruber</name>
    <dbReference type="NCBI Taxonomy" id="146919"/>
    <lineage>
        <taxon>Bacteria</taxon>
        <taxon>Pseudomonadati</taxon>
        <taxon>Rhodothermota</taxon>
        <taxon>Rhodothermia</taxon>
        <taxon>Rhodothermales</taxon>
        <taxon>Salinibacteraceae</taxon>
        <taxon>Salinibacter</taxon>
    </lineage>
</organism>
<dbReference type="SUPFAM" id="SSF54211">
    <property type="entry name" value="Ribosomal protein S5 domain 2-like"/>
    <property type="match status" value="1"/>
</dbReference>
<dbReference type="GO" id="GO:0019288">
    <property type="term" value="P:isopentenyl diphosphate biosynthetic process, methylerythritol 4-phosphate pathway"/>
    <property type="evidence" value="ECO:0007669"/>
    <property type="project" value="UniProtKB-UniRule"/>
</dbReference>
<dbReference type="PANTHER" id="PTHR43527:SF2">
    <property type="entry name" value="4-DIPHOSPHOCYTIDYL-2-C-METHYL-D-ERYTHRITOL KINASE, CHLOROPLASTIC"/>
    <property type="match status" value="1"/>
</dbReference>
<dbReference type="InterPro" id="IPR014721">
    <property type="entry name" value="Ribsml_uS5_D2-typ_fold_subgr"/>
</dbReference>
<evidence type="ECO:0000256" key="7">
    <source>
        <dbReference type="ARBA" id="ARBA00022840"/>
    </source>
</evidence>
<evidence type="ECO:0000259" key="10">
    <source>
        <dbReference type="Pfam" id="PF00288"/>
    </source>
</evidence>
<feature type="domain" description="GHMP kinase C-terminal" evidence="11">
    <location>
        <begin position="200"/>
        <end position="270"/>
    </location>
</feature>
<dbReference type="InterPro" id="IPR020568">
    <property type="entry name" value="Ribosomal_Su5_D2-typ_SF"/>
</dbReference>
<dbReference type="Gene3D" id="3.30.230.10">
    <property type="match status" value="1"/>
</dbReference>
<reference evidence="12" key="1">
    <citation type="submission" date="2022-08" db="EMBL/GenBank/DDBJ databases">
        <title>Genomic Encyclopedia of Type Strains, Phase V (KMG-V): Genome sequencing to study the core and pangenomes of soil and plant-associated prokaryotes.</title>
        <authorList>
            <person name="Whitman W."/>
        </authorList>
    </citation>
    <scope>NUCLEOTIDE SEQUENCE</scope>
    <source>
        <strain evidence="12">0</strain>
    </source>
</reference>
<feature type="domain" description="GHMP kinase N-terminal" evidence="10">
    <location>
        <begin position="64"/>
        <end position="139"/>
    </location>
</feature>
<dbReference type="GO" id="GO:0050515">
    <property type="term" value="F:4-(cytidine 5'-diphospho)-2-C-methyl-D-erythritol kinase activity"/>
    <property type="evidence" value="ECO:0007669"/>
    <property type="project" value="UniProtKB-UniRule"/>
</dbReference>
<comment type="function">
    <text evidence="9">Catalyzes the phosphorylation of the position 2 hydroxy group of 4-diphosphocytidyl-2C-methyl-D-erythritol.</text>
</comment>